<reference evidence="4" key="2">
    <citation type="submission" date="2015-03" db="EMBL/GenBank/DDBJ databases">
        <authorList>
            <consortium name="Pathogen Informatics"/>
        </authorList>
    </citation>
    <scope>NUCLEOTIDE SEQUENCE [LARGE SCALE GENOMIC DNA]</scope>
    <source>
        <strain evidence="4">A125KOH2</strain>
    </source>
</reference>
<evidence type="ECO:0000313" key="4">
    <source>
        <dbReference type="Proteomes" id="UP000045840"/>
    </source>
</evidence>
<organism evidence="1 4">
    <name type="scientific">Yersinia pekkanenii</name>
    <dbReference type="NCBI Taxonomy" id="1288385"/>
    <lineage>
        <taxon>Bacteria</taxon>
        <taxon>Pseudomonadati</taxon>
        <taxon>Pseudomonadota</taxon>
        <taxon>Gammaproteobacteria</taxon>
        <taxon>Enterobacterales</taxon>
        <taxon>Yersiniaceae</taxon>
        <taxon>Yersinia</taxon>
    </lineage>
</organism>
<proteinExistence type="predicted"/>
<dbReference type="EMBL" id="CQAZ01000029">
    <property type="protein sequence ID" value="CNI13195.1"/>
    <property type="molecule type" value="Genomic_DNA"/>
</dbReference>
<protein>
    <submittedName>
        <fullName evidence="1">Uncharacterized protein</fullName>
    </submittedName>
</protein>
<accession>A0A0T9QIK1</accession>
<evidence type="ECO:0000313" key="2">
    <source>
        <dbReference type="EMBL" id="CRY68433.1"/>
    </source>
</evidence>
<dbReference type="Proteomes" id="UP000044625">
    <property type="component" value="Unassembled WGS sequence"/>
</dbReference>
<reference evidence="1" key="1">
    <citation type="submission" date="2015-03" db="EMBL/GenBank/DDBJ databases">
        <authorList>
            <person name="Murphy D."/>
        </authorList>
    </citation>
    <scope>NUCLEOTIDE SEQUENCE [LARGE SCALE GENOMIC DNA]</scope>
    <source>
        <strain evidence="1">A125KOH2</strain>
    </source>
</reference>
<name>A0A0T9QIK1_9GAMM</name>
<dbReference type="AlphaFoldDB" id="A0A0T9QIK1"/>
<dbReference type="EMBL" id="CWJL01000021">
    <property type="protein sequence ID" value="CRY68433.1"/>
    <property type="molecule type" value="Genomic_DNA"/>
</dbReference>
<reference evidence="2 3" key="3">
    <citation type="submission" date="2015-03" db="EMBL/GenBank/DDBJ databases">
        <authorList>
            <consortium name="Pathogen Informatics"/>
            <person name="Murphy D."/>
        </authorList>
    </citation>
    <scope>NUCLEOTIDE SEQUENCE [LARGE SCALE GENOMIC DNA]</scope>
    <source>
        <strain evidence="3">type strain: CIP110230</strain>
        <strain evidence="2">Type strain: CIP110230</strain>
    </source>
</reference>
<evidence type="ECO:0000313" key="3">
    <source>
        <dbReference type="Proteomes" id="UP000044625"/>
    </source>
</evidence>
<gene>
    <name evidence="1" type="ORF">ERS008529_03168</name>
    <name evidence="2" type="ORF">ERS137968_03544</name>
</gene>
<keyword evidence="3" id="KW-1185">Reference proteome</keyword>
<dbReference type="Proteomes" id="UP000045840">
    <property type="component" value="Unassembled WGS sequence"/>
</dbReference>
<dbReference type="STRING" id="1288385.ERS137968_03544"/>
<sequence>MQIRVVAETIGLDPSTLTMLQQHKLADYLLSDSFNIRVVAKHLNSLILFDNQKIINASNLTDEQIILAGSRYNRGIERHKDDFVNSIAAPVGSSVREYSSYGRRIIENKSTRYQILGVE</sequence>
<evidence type="ECO:0000313" key="1">
    <source>
        <dbReference type="EMBL" id="CNI13195.1"/>
    </source>
</evidence>